<dbReference type="Proteomes" id="UP001054902">
    <property type="component" value="Unassembled WGS sequence"/>
</dbReference>
<protein>
    <recommendedName>
        <fullName evidence="3">CRAL-TRIO domain-containing protein</fullName>
    </recommendedName>
</protein>
<evidence type="ECO:0000313" key="1">
    <source>
        <dbReference type="EMBL" id="GFH47692.1"/>
    </source>
</evidence>
<dbReference type="AlphaFoldDB" id="A0AAD3CKE9"/>
<gene>
    <name evidence="1" type="ORF">CTEN210_04167</name>
</gene>
<comment type="caution">
    <text evidence="1">The sequence shown here is derived from an EMBL/GenBank/DDBJ whole genome shotgun (WGS) entry which is preliminary data.</text>
</comment>
<accession>A0AAD3CKE9</accession>
<evidence type="ECO:0000313" key="2">
    <source>
        <dbReference type="Proteomes" id="UP001054902"/>
    </source>
</evidence>
<evidence type="ECO:0008006" key="3">
    <source>
        <dbReference type="Google" id="ProtNLM"/>
    </source>
</evidence>
<sequence length="302" mass="34263">MTNTSYTSSEPTEAIVYTDEELQAIKEAKNLLLSSSFCTKHKRSKPFQEVEISLRHLAITTIINKNRPEEAAIKYLQWIDVLQPWGIDTFQDSQLTSPPKESDTYLQSYSKAGKDVRSTQIFWIDGKHPIPNDLQQETYSIYAGIRYHMAIHADATTLRNGITFVIDVNQKPDVKMGNEKRLQKTHNAYPLRPQNIFIVGASKAVRLSVNALIKLGSLVSNSKILKRIKFVDLENVLSENGGTVLKESLPKHCREELEKKDLENLMGSLNINAEKDKGNEEKDECIVEWVNQRIANIPVPNV</sequence>
<proteinExistence type="predicted"/>
<name>A0AAD3CKE9_9STRA</name>
<keyword evidence="2" id="KW-1185">Reference proteome</keyword>
<reference evidence="1 2" key="1">
    <citation type="journal article" date="2021" name="Sci. Rep.">
        <title>The genome of the diatom Chaetoceros tenuissimus carries an ancient integrated fragment of an extant virus.</title>
        <authorList>
            <person name="Hongo Y."/>
            <person name="Kimura K."/>
            <person name="Takaki Y."/>
            <person name="Yoshida Y."/>
            <person name="Baba S."/>
            <person name="Kobayashi G."/>
            <person name="Nagasaki K."/>
            <person name="Hano T."/>
            <person name="Tomaru Y."/>
        </authorList>
    </citation>
    <scope>NUCLEOTIDE SEQUENCE [LARGE SCALE GENOMIC DNA]</scope>
    <source>
        <strain evidence="1 2">NIES-3715</strain>
    </source>
</reference>
<organism evidence="1 2">
    <name type="scientific">Chaetoceros tenuissimus</name>
    <dbReference type="NCBI Taxonomy" id="426638"/>
    <lineage>
        <taxon>Eukaryota</taxon>
        <taxon>Sar</taxon>
        <taxon>Stramenopiles</taxon>
        <taxon>Ochrophyta</taxon>
        <taxon>Bacillariophyta</taxon>
        <taxon>Coscinodiscophyceae</taxon>
        <taxon>Chaetocerotophycidae</taxon>
        <taxon>Chaetocerotales</taxon>
        <taxon>Chaetocerotaceae</taxon>
        <taxon>Chaetoceros</taxon>
    </lineage>
</organism>
<dbReference type="EMBL" id="BLLK01000023">
    <property type="protein sequence ID" value="GFH47692.1"/>
    <property type="molecule type" value="Genomic_DNA"/>
</dbReference>